<evidence type="ECO:0000259" key="2">
    <source>
        <dbReference type="Pfam" id="PF23948"/>
    </source>
</evidence>
<evidence type="ECO:0000256" key="1">
    <source>
        <dbReference type="SAM" id="MobiDB-lite"/>
    </source>
</evidence>
<gene>
    <name evidence="3" type="ORF">BGZ80_000262</name>
</gene>
<name>A0A9P6N3H0_9FUNG</name>
<dbReference type="EMBL" id="JAAAID010000105">
    <property type="protein sequence ID" value="KAG0022423.1"/>
    <property type="molecule type" value="Genomic_DNA"/>
</dbReference>
<reference evidence="3" key="1">
    <citation type="journal article" date="2020" name="Fungal Divers.">
        <title>Resolving the Mortierellaceae phylogeny through synthesis of multi-gene phylogenetics and phylogenomics.</title>
        <authorList>
            <person name="Vandepol N."/>
            <person name="Liber J."/>
            <person name="Desiro A."/>
            <person name="Na H."/>
            <person name="Kennedy M."/>
            <person name="Barry K."/>
            <person name="Grigoriev I.V."/>
            <person name="Miller A.N."/>
            <person name="O'Donnell K."/>
            <person name="Stajich J.E."/>
            <person name="Bonito G."/>
        </authorList>
    </citation>
    <scope>NUCLEOTIDE SEQUENCE</scope>
    <source>
        <strain evidence="3">NRRL 2769</strain>
    </source>
</reference>
<keyword evidence="4" id="KW-1185">Reference proteome</keyword>
<accession>A0A9P6N3H0</accession>
<feature type="region of interest" description="Disordered" evidence="1">
    <location>
        <begin position="20"/>
        <end position="56"/>
    </location>
</feature>
<dbReference type="AlphaFoldDB" id="A0A9P6N3H0"/>
<comment type="caution">
    <text evidence="3">The sequence shown here is derived from an EMBL/GenBank/DDBJ whole genome shotgun (WGS) entry which is preliminary data.</text>
</comment>
<proteinExistence type="predicted"/>
<sequence>MRQCGNQSSLEGTTQLNVSYLGGKQHDPTRCPKNSLLVTRGPETSETFSSRTSDLSPEGALELVNEHLELAHKEDDPVKKKKLFKSAKLQLKGVENICSSIRAALTKGKKSHNKAEKSGCVNTVGMQIQQKIFDQNVTPPVPKYALPKPNERITSTPQLAYCLSLLHPSMISEEDLDQSECDWLRDEAIDPDEKERLQATATDLIKAFVREDLKNSGVVAEVVSLAAAFVDGIDQSKLLDVRLLNGLAQLIRDAPHGYVDADDLVKILELLNTRLKDTHKQSTRHTYRLALAVSQVLDSMVDSQIKGLSREQLHGPLSDYLGELQQNRDPYLIYQAAYAYQALLYIHDDETTFQSMMQRTGKVVRGISGVVSAVKALDLIGFIEGLQNVQQGLAGAGKAIGFVSDGCSNVVTLVASGQDLLTSLKESFNFKRKGS</sequence>
<protein>
    <recommendedName>
        <fullName evidence="2">Arm-like repeat domain-containing protein</fullName>
    </recommendedName>
</protein>
<organism evidence="3 4">
    <name type="scientific">Entomortierella chlamydospora</name>
    <dbReference type="NCBI Taxonomy" id="101097"/>
    <lineage>
        <taxon>Eukaryota</taxon>
        <taxon>Fungi</taxon>
        <taxon>Fungi incertae sedis</taxon>
        <taxon>Mucoromycota</taxon>
        <taxon>Mortierellomycotina</taxon>
        <taxon>Mortierellomycetes</taxon>
        <taxon>Mortierellales</taxon>
        <taxon>Mortierellaceae</taxon>
        <taxon>Entomortierella</taxon>
    </lineage>
</organism>
<evidence type="ECO:0000313" key="4">
    <source>
        <dbReference type="Proteomes" id="UP000703661"/>
    </source>
</evidence>
<dbReference type="Proteomes" id="UP000703661">
    <property type="component" value="Unassembled WGS sequence"/>
</dbReference>
<feature type="domain" description="Arm-like repeat" evidence="2">
    <location>
        <begin position="184"/>
        <end position="425"/>
    </location>
</feature>
<feature type="compositionally biased region" description="Polar residues" evidence="1">
    <location>
        <begin position="42"/>
        <end position="55"/>
    </location>
</feature>
<evidence type="ECO:0000313" key="3">
    <source>
        <dbReference type="EMBL" id="KAG0022423.1"/>
    </source>
</evidence>
<feature type="non-terminal residue" evidence="3">
    <location>
        <position position="1"/>
    </location>
</feature>
<dbReference type="Pfam" id="PF23948">
    <property type="entry name" value="ARM_5"/>
    <property type="match status" value="1"/>
</dbReference>
<dbReference type="InterPro" id="IPR056251">
    <property type="entry name" value="Arm_rpt_dom"/>
</dbReference>